<evidence type="ECO:0000256" key="6">
    <source>
        <dbReference type="ARBA" id="ARBA00022989"/>
    </source>
</evidence>
<feature type="transmembrane region" description="Helical" evidence="9">
    <location>
        <begin position="386"/>
        <end position="404"/>
    </location>
</feature>
<keyword evidence="10" id="KW-0697">Rotamase</keyword>
<evidence type="ECO:0000259" key="11">
    <source>
        <dbReference type="PROSITE" id="PS50198"/>
    </source>
</evidence>
<dbReference type="Pfam" id="PF22599">
    <property type="entry name" value="SecDF_P1_head"/>
    <property type="match status" value="1"/>
</dbReference>
<keyword evidence="7 9" id="KW-0811">Translocation</keyword>
<evidence type="ECO:0000256" key="3">
    <source>
        <dbReference type="ARBA" id="ARBA00022475"/>
    </source>
</evidence>
<keyword evidence="6 9" id="KW-1133">Transmembrane helix</keyword>
<evidence type="ECO:0000313" key="13">
    <source>
        <dbReference type="Proteomes" id="UP000177626"/>
    </source>
</evidence>
<comment type="subcellular location">
    <subcellularLocation>
        <location evidence="1 9">Cell membrane</location>
        <topology evidence="1 9">Multi-pass membrane protein</topology>
    </subcellularLocation>
</comment>
<dbReference type="InterPro" id="IPR046357">
    <property type="entry name" value="PPIase_dom_sf"/>
</dbReference>
<dbReference type="Pfam" id="PF07549">
    <property type="entry name" value="Sec_GG"/>
    <property type="match status" value="1"/>
</dbReference>
<name>A0A1G2BZM9_9BACT</name>
<dbReference type="SUPFAM" id="SSF82866">
    <property type="entry name" value="Multidrug efflux transporter AcrB transmembrane domain"/>
    <property type="match status" value="1"/>
</dbReference>
<feature type="domain" description="PpiC" evidence="11">
    <location>
        <begin position="132"/>
        <end position="235"/>
    </location>
</feature>
<evidence type="ECO:0000256" key="10">
    <source>
        <dbReference type="PROSITE-ProRule" id="PRU00278"/>
    </source>
</evidence>
<dbReference type="HAMAP" id="MF_01463_B">
    <property type="entry name" value="SecD_B"/>
    <property type="match status" value="1"/>
</dbReference>
<dbReference type="GO" id="GO:0065002">
    <property type="term" value="P:intracellular protein transmembrane transport"/>
    <property type="evidence" value="ECO:0007669"/>
    <property type="project" value="UniProtKB-UniRule"/>
</dbReference>
<dbReference type="PROSITE" id="PS50198">
    <property type="entry name" value="PPIC_PPIASE_2"/>
    <property type="match status" value="1"/>
</dbReference>
<dbReference type="NCBIfam" id="TIGR01129">
    <property type="entry name" value="secD"/>
    <property type="match status" value="1"/>
</dbReference>
<evidence type="ECO:0000313" key="12">
    <source>
        <dbReference type="EMBL" id="OGY94613.1"/>
    </source>
</evidence>
<feature type="transmembrane region" description="Helical" evidence="9">
    <location>
        <begin position="409"/>
        <end position="429"/>
    </location>
</feature>
<dbReference type="InterPro" id="IPR022646">
    <property type="entry name" value="SecD/SecF_CS"/>
</dbReference>
<dbReference type="Gene3D" id="3.30.70.3400">
    <property type="match status" value="1"/>
</dbReference>
<dbReference type="InterPro" id="IPR023058">
    <property type="entry name" value="PPIase_PpiC_CS"/>
</dbReference>
<dbReference type="InterPro" id="IPR000297">
    <property type="entry name" value="PPIase_PpiC"/>
</dbReference>
<feature type="transmembrane region" description="Helical" evidence="9">
    <location>
        <begin position="435"/>
        <end position="456"/>
    </location>
</feature>
<dbReference type="Pfam" id="PF02355">
    <property type="entry name" value="SecD_SecF_C"/>
    <property type="match status" value="1"/>
</dbReference>
<evidence type="ECO:0000256" key="9">
    <source>
        <dbReference type="HAMAP-Rule" id="MF_01463"/>
    </source>
</evidence>
<evidence type="ECO:0000256" key="8">
    <source>
        <dbReference type="ARBA" id="ARBA00023136"/>
    </source>
</evidence>
<dbReference type="Pfam" id="PF00639">
    <property type="entry name" value="Rotamase"/>
    <property type="match status" value="1"/>
</dbReference>
<sequence>MNKYSETSHKQVTSTRVRSVFLAIFLLAIFAGLIVWPSAPGWFGKFKVHLGLDLQGGTHLVYQADVSALEGLEKRDGVEALRDVIERRVNAYGVSEPVVQTNFSGDNYRIIVELAGIKDANEAIAIIDKTPHLEFKTQGEAKLSEQNVTEAQNEIKANAQKVLDRALLGEDFSTLAKEYSEDPGSAINGGDLGYVTKGLFVPEFDKAIFEDLKDGQISKELIESQFGYHIIKRIDQKLNDQGELEVHSAHILFQKTDADLENIIWEESGLSGRDIAKAQLSFEQNTQAPLVLLSFNDKGRDLFGELTTDNVGKPIAIFLDGVLISSPVVNEPIKDGQAQITGNFSILEAKELVKNLNLGALPVPIELISQSTVGASLGEESLGQSLLAGIIGFIAAALFMLIFYRLPGLLAVVALAIYAALTLAIFEIIPVTMTLAGVAGFILSIGMAVDANVLIFERTKEELREGKSLNTAIENGFTRAWPSIKDSNISSIITCIILAWFGTSIIKGFAITLGIGILVSMFSAITVTRTFLRIIVNKKLEGKLALFGVKRVNVKE</sequence>
<dbReference type="GO" id="GO:0043952">
    <property type="term" value="P:protein transport by the Sec complex"/>
    <property type="evidence" value="ECO:0007669"/>
    <property type="project" value="UniProtKB-UniRule"/>
</dbReference>
<comment type="caution">
    <text evidence="12">The sequence shown here is derived from an EMBL/GenBank/DDBJ whole genome shotgun (WGS) entry which is preliminary data.</text>
</comment>
<evidence type="ECO:0000256" key="1">
    <source>
        <dbReference type="ARBA" id="ARBA00004651"/>
    </source>
</evidence>
<dbReference type="InterPro" id="IPR048631">
    <property type="entry name" value="SecD_1st"/>
</dbReference>
<keyword evidence="10" id="KW-0413">Isomerase</keyword>
<reference evidence="12 13" key="1">
    <citation type="journal article" date="2016" name="Nat. Commun.">
        <title>Thousands of microbial genomes shed light on interconnected biogeochemical processes in an aquifer system.</title>
        <authorList>
            <person name="Anantharaman K."/>
            <person name="Brown C.T."/>
            <person name="Hug L.A."/>
            <person name="Sharon I."/>
            <person name="Castelle C.J."/>
            <person name="Probst A.J."/>
            <person name="Thomas B.C."/>
            <person name="Singh A."/>
            <person name="Wilkins M.J."/>
            <person name="Karaoz U."/>
            <person name="Brodie E.L."/>
            <person name="Williams K.H."/>
            <person name="Hubbard S.S."/>
            <person name="Banfield J.F."/>
        </authorList>
    </citation>
    <scope>NUCLEOTIDE SEQUENCE [LARGE SCALE GENOMIC DNA]</scope>
</reference>
<dbReference type="SUPFAM" id="SSF54534">
    <property type="entry name" value="FKBP-like"/>
    <property type="match status" value="1"/>
</dbReference>
<dbReference type="PROSITE" id="PS01096">
    <property type="entry name" value="PPIC_PPIASE_1"/>
    <property type="match status" value="1"/>
</dbReference>
<evidence type="ECO:0000256" key="5">
    <source>
        <dbReference type="ARBA" id="ARBA00022927"/>
    </source>
</evidence>
<comment type="subunit">
    <text evidence="9">Forms a complex with SecF. Part of the essential Sec protein translocation apparatus which comprises SecA, SecYEG and auxiliary proteins SecDF. Other proteins may also be involved.</text>
</comment>
<keyword evidence="3 9" id="KW-1003">Cell membrane</keyword>
<keyword evidence="4 9" id="KW-0812">Transmembrane</keyword>
<dbReference type="Gene3D" id="1.20.1640.10">
    <property type="entry name" value="Multidrug efflux transporter AcrB transmembrane domain"/>
    <property type="match status" value="1"/>
</dbReference>
<dbReference type="Proteomes" id="UP000177626">
    <property type="component" value="Unassembled WGS sequence"/>
</dbReference>
<accession>A0A1G2BZM9</accession>
<comment type="function">
    <text evidence="9">Part of the Sec protein translocase complex. Interacts with the SecYEG preprotein conducting channel. SecDF uses the proton motive force (PMF) to complete protein translocation after the ATP-dependent function of SecA.</text>
</comment>
<dbReference type="InterPro" id="IPR054384">
    <property type="entry name" value="SecDF_P1_head"/>
</dbReference>
<dbReference type="InterPro" id="IPR055344">
    <property type="entry name" value="SecD_SecF_C_bact"/>
</dbReference>
<dbReference type="PANTHER" id="PTHR30081:SF1">
    <property type="entry name" value="PROTEIN TRANSLOCASE SUBUNIT SECD"/>
    <property type="match status" value="1"/>
</dbReference>
<protein>
    <recommendedName>
        <fullName evidence="9">Protein translocase subunit SecD</fullName>
    </recommendedName>
</protein>
<evidence type="ECO:0000256" key="4">
    <source>
        <dbReference type="ARBA" id="ARBA00022692"/>
    </source>
</evidence>
<keyword evidence="5 9" id="KW-0653">Protein transport</keyword>
<evidence type="ECO:0000256" key="7">
    <source>
        <dbReference type="ARBA" id="ARBA00023010"/>
    </source>
</evidence>
<dbReference type="InterPro" id="IPR022813">
    <property type="entry name" value="SecD/SecF_arch_bac"/>
</dbReference>
<dbReference type="GO" id="GO:0005886">
    <property type="term" value="C:plasma membrane"/>
    <property type="evidence" value="ECO:0007669"/>
    <property type="project" value="UniProtKB-SubCell"/>
</dbReference>
<feature type="transmembrane region" description="Helical" evidence="9">
    <location>
        <begin position="489"/>
        <end position="506"/>
    </location>
</feature>
<organism evidence="12 13">
    <name type="scientific">Candidatus Komeilibacteria bacterium RIFOXYC1_FULL_37_11</name>
    <dbReference type="NCBI Taxonomy" id="1798555"/>
    <lineage>
        <taxon>Bacteria</taxon>
        <taxon>Candidatus Komeiliibacteriota</taxon>
    </lineage>
</organism>
<dbReference type="NCBIfam" id="TIGR00916">
    <property type="entry name" value="2A0604s01"/>
    <property type="match status" value="1"/>
</dbReference>
<feature type="transmembrane region" description="Helical" evidence="9">
    <location>
        <begin position="20"/>
        <end position="39"/>
    </location>
</feature>
<proteinExistence type="inferred from homology"/>
<dbReference type="InterPro" id="IPR048634">
    <property type="entry name" value="SecD_SecF_C"/>
</dbReference>
<dbReference type="PANTHER" id="PTHR30081">
    <property type="entry name" value="PROTEIN-EXPORT MEMBRANE PROTEIN SEC"/>
    <property type="match status" value="1"/>
</dbReference>
<dbReference type="AlphaFoldDB" id="A0A1G2BZM9"/>
<dbReference type="GO" id="GO:0015450">
    <property type="term" value="F:protein-transporting ATPase activity"/>
    <property type="evidence" value="ECO:0007669"/>
    <property type="project" value="InterPro"/>
</dbReference>
<keyword evidence="2 9" id="KW-0813">Transport</keyword>
<evidence type="ECO:0000256" key="2">
    <source>
        <dbReference type="ARBA" id="ARBA00022448"/>
    </source>
</evidence>
<dbReference type="Pfam" id="PF21760">
    <property type="entry name" value="SecD_1st"/>
    <property type="match status" value="1"/>
</dbReference>
<feature type="transmembrane region" description="Helical" evidence="9">
    <location>
        <begin position="512"/>
        <end position="532"/>
    </location>
</feature>
<comment type="similarity">
    <text evidence="9">Belongs to the SecD/SecF family. SecD subfamily.</text>
</comment>
<dbReference type="FunFam" id="1.20.1640.10:FF:000004">
    <property type="entry name" value="Protein translocase subunit SecD"/>
    <property type="match status" value="1"/>
</dbReference>
<dbReference type="Gene3D" id="3.10.50.40">
    <property type="match status" value="1"/>
</dbReference>
<dbReference type="EMBL" id="MHKQ01000005">
    <property type="protein sequence ID" value="OGY94613.1"/>
    <property type="molecule type" value="Genomic_DNA"/>
</dbReference>
<dbReference type="GO" id="GO:0006605">
    <property type="term" value="P:protein targeting"/>
    <property type="evidence" value="ECO:0007669"/>
    <property type="project" value="UniProtKB-UniRule"/>
</dbReference>
<gene>
    <name evidence="9" type="primary">secD</name>
    <name evidence="12" type="ORF">A2406_02185</name>
</gene>
<dbReference type="GO" id="GO:0003755">
    <property type="term" value="F:peptidyl-prolyl cis-trans isomerase activity"/>
    <property type="evidence" value="ECO:0007669"/>
    <property type="project" value="UniProtKB-KW"/>
</dbReference>
<keyword evidence="8 9" id="KW-0472">Membrane</keyword>
<dbReference type="InterPro" id="IPR005791">
    <property type="entry name" value="SecD"/>
</dbReference>